<keyword evidence="1" id="KW-0812">Transmembrane</keyword>
<proteinExistence type="predicted"/>
<keyword evidence="1" id="KW-1133">Transmembrane helix</keyword>
<evidence type="ECO:0000313" key="3">
    <source>
        <dbReference type="EMBL" id="OAG36454.1"/>
    </source>
</evidence>
<dbReference type="PANTHER" id="PTHR34502:SF5">
    <property type="entry name" value="DUF6594 DOMAIN-CONTAINING PROTEIN"/>
    <property type="match status" value="1"/>
</dbReference>
<feature type="transmembrane region" description="Helical" evidence="1">
    <location>
        <begin position="226"/>
        <end position="252"/>
    </location>
</feature>
<feature type="transmembrane region" description="Helical" evidence="1">
    <location>
        <begin position="259"/>
        <end position="278"/>
    </location>
</feature>
<dbReference type="Pfam" id="PF20237">
    <property type="entry name" value="DUF6594"/>
    <property type="match status" value="1"/>
</dbReference>
<dbReference type="EMBL" id="LVKK01000091">
    <property type="protein sequence ID" value="OAG36454.1"/>
    <property type="molecule type" value="Genomic_DNA"/>
</dbReference>
<evidence type="ECO:0000256" key="1">
    <source>
        <dbReference type="SAM" id="Phobius"/>
    </source>
</evidence>
<organism evidence="3 4">
    <name type="scientific">Fonsecaea monophora</name>
    <dbReference type="NCBI Taxonomy" id="254056"/>
    <lineage>
        <taxon>Eukaryota</taxon>
        <taxon>Fungi</taxon>
        <taxon>Dikarya</taxon>
        <taxon>Ascomycota</taxon>
        <taxon>Pezizomycotina</taxon>
        <taxon>Eurotiomycetes</taxon>
        <taxon>Chaetothyriomycetidae</taxon>
        <taxon>Chaetothyriales</taxon>
        <taxon>Herpotrichiellaceae</taxon>
        <taxon>Fonsecaea</taxon>
    </lineage>
</organism>
<feature type="transmembrane region" description="Helical" evidence="1">
    <location>
        <begin position="284"/>
        <end position="308"/>
    </location>
</feature>
<dbReference type="Proteomes" id="UP000077002">
    <property type="component" value="Unassembled WGS sequence"/>
</dbReference>
<dbReference type="InterPro" id="IPR046529">
    <property type="entry name" value="DUF6594"/>
</dbReference>
<keyword evidence="1" id="KW-0472">Membrane</keyword>
<reference evidence="3 4" key="1">
    <citation type="submission" date="2016-03" db="EMBL/GenBank/DDBJ databases">
        <title>Draft genome sequence of the Fonsecaea monophora CBS 269.37.</title>
        <authorList>
            <person name="Bombassaro A."/>
            <person name="Vinicius W.A."/>
            <person name="De Hoog S."/>
            <person name="Sun J."/>
            <person name="Souza E.M."/>
            <person name="Raittz R.T."/>
            <person name="Costa F."/>
            <person name="Leao A.C."/>
            <person name="Tadra-Sfeir M.Z."/>
            <person name="Baura V."/>
            <person name="Balsanelli E."/>
            <person name="Pedrosa F.O."/>
            <person name="Moreno L.F."/>
            <person name="Steffens M.B."/>
            <person name="Xi L."/>
            <person name="Bocca A.L."/>
            <person name="Felipe M.S."/>
            <person name="Teixeira M."/>
            <person name="Telles Filho F.Q."/>
            <person name="Azevedo C.M."/>
            <person name="Gomes R."/>
            <person name="Vicente V.A."/>
        </authorList>
    </citation>
    <scope>NUCLEOTIDE SEQUENCE [LARGE SCALE GENOMIC DNA]</scope>
    <source>
        <strain evidence="3 4">CBS 269.37</strain>
    </source>
</reference>
<dbReference type="OrthoDB" id="3533814at2759"/>
<comment type="caution">
    <text evidence="3">The sequence shown here is derived from an EMBL/GenBank/DDBJ whole genome shotgun (WGS) entry which is preliminary data.</text>
</comment>
<feature type="domain" description="DUF6594" evidence="2">
    <location>
        <begin position="4"/>
        <end position="296"/>
    </location>
</feature>
<sequence length="313" mass="35062">MVSYDELSNLLGAYPDLIILRRFGPLASQVLLHLQAELLELDHDLDFLRAAEKADPEQQAHAKSWAKANASIAQGKRSIRKELIEDAEKKLLRYCTSRRPPCLHLSHEFLANFADSLAKDQFVTHTSGVLKLPQPDRCDMDFLCTWLESERGGNNFLKKHSDAEARAWDPQQARDLMTVNKRRDRFAAWVGNTIMPLYHGKIGHRIHPRIDDGSIGPRYWYDDGHFAAVGNVTCTVLSSVIPSISIVALYYIQNMLARLLVIIALSTLFSLIMSFVAQGRRYEVFAATTAFAAVQVVFVGGVNFVVAAQPQPA</sequence>
<dbReference type="AlphaFoldDB" id="A0A177EWL8"/>
<gene>
    <name evidence="3" type="ORF">AYO21_09347</name>
</gene>
<evidence type="ECO:0000259" key="2">
    <source>
        <dbReference type="Pfam" id="PF20237"/>
    </source>
</evidence>
<accession>A0A177EWL8</accession>
<protein>
    <recommendedName>
        <fullName evidence="2">DUF6594 domain-containing protein</fullName>
    </recommendedName>
</protein>
<dbReference type="PANTHER" id="PTHR34502">
    <property type="entry name" value="DUF6594 DOMAIN-CONTAINING PROTEIN-RELATED"/>
    <property type="match status" value="1"/>
</dbReference>
<dbReference type="GeneID" id="34604483"/>
<name>A0A177EWL8_9EURO</name>
<keyword evidence="4" id="KW-1185">Reference proteome</keyword>
<dbReference type="RefSeq" id="XP_022508406.1">
    <property type="nucleotide sequence ID" value="XM_022659283.1"/>
</dbReference>
<evidence type="ECO:0000313" key="4">
    <source>
        <dbReference type="Proteomes" id="UP000077002"/>
    </source>
</evidence>